<organism evidence="2">
    <name type="scientific">Dissoconium aciculare CBS 342.82</name>
    <dbReference type="NCBI Taxonomy" id="1314786"/>
    <lineage>
        <taxon>Eukaryota</taxon>
        <taxon>Fungi</taxon>
        <taxon>Dikarya</taxon>
        <taxon>Ascomycota</taxon>
        <taxon>Pezizomycotina</taxon>
        <taxon>Dothideomycetes</taxon>
        <taxon>Dothideomycetidae</taxon>
        <taxon>Mycosphaerellales</taxon>
        <taxon>Dissoconiaceae</taxon>
        <taxon>Dissoconium</taxon>
    </lineage>
</organism>
<gene>
    <name evidence="2" type="ORF">K489DRAFT_374104</name>
</gene>
<proteinExistence type="predicted"/>
<dbReference type="AlphaFoldDB" id="A0A6J3LSH3"/>
<accession>A0A6J3LSH3</accession>
<dbReference type="GeneID" id="54361289"/>
<name>A0A6J3LSH3_9PEZI</name>
<evidence type="ECO:0000313" key="1">
    <source>
        <dbReference type="Proteomes" id="UP000504637"/>
    </source>
</evidence>
<sequence length="235" mass="25842">MMKKILSIFQPWPARSSVVCLYFVVVGTAYVHVHDRRVVSNPSSPDHDPDPEPLFPLPSSLFLPHSHLYRESRQEHTLSVMIDHEKRGDPGEERLAKPEPMRSWLRIRAPSSINHVLVFESPHTTSYGSYPTPTTIPTDSALLIQSPVSITTCIHCHRLVNTATATSTATATVFFTTASPSPLTGISSFLSFATTTAITTLTSPASVYLLTSDIDLPLDPHTAFCESLSCWTSPV</sequence>
<dbReference type="Proteomes" id="UP000504637">
    <property type="component" value="Unplaced"/>
</dbReference>
<protein>
    <submittedName>
        <fullName evidence="2">Uncharacterized protein</fullName>
    </submittedName>
</protein>
<reference evidence="2" key="1">
    <citation type="submission" date="2020-01" db="EMBL/GenBank/DDBJ databases">
        <authorList>
            <consortium name="DOE Joint Genome Institute"/>
            <person name="Haridas S."/>
            <person name="Albert R."/>
            <person name="Binder M."/>
            <person name="Bloem J."/>
            <person name="Labutti K."/>
            <person name="Salamov A."/>
            <person name="Andreopoulos B."/>
            <person name="Baker S.E."/>
            <person name="Barry K."/>
            <person name="Bills G."/>
            <person name="Bluhm B.H."/>
            <person name="Cannon C."/>
            <person name="Castanera R."/>
            <person name="Culley D.E."/>
            <person name="Daum C."/>
            <person name="Ezra D."/>
            <person name="Gonzalez J.B."/>
            <person name="Henrissat B."/>
            <person name="Kuo A."/>
            <person name="Liang C."/>
            <person name="Lipzen A."/>
            <person name="Lutzoni F."/>
            <person name="Magnuson J."/>
            <person name="Mondo S."/>
            <person name="Nolan M."/>
            <person name="Ohm R."/>
            <person name="Pangilinan J."/>
            <person name="Park H.-J."/>
            <person name="Ramirez L."/>
            <person name="Alfaro M."/>
            <person name="Sun H."/>
            <person name="Tritt A."/>
            <person name="Yoshinaga Y."/>
            <person name="Zwiers L.-H."/>
            <person name="Turgeon B.G."/>
            <person name="Goodwin S.B."/>
            <person name="Spatafora J.W."/>
            <person name="Crous P.W."/>
            <person name="Grigoriev I.V."/>
        </authorList>
    </citation>
    <scope>NUCLEOTIDE SEQUENCE</scope>
    <source>
        <strain evidence="2">CBS 342.82</strain>
    </source>
</reference>
<dbReference type="RefSeq" id="XP_033455786.1">
    <property type="nucleotide sequence ID" value="XM_033603489.1"/>
</dbReference>
<keyword evidence="1" id="KW-1185">Reference proteome</keyword>
<reference evidence="2" key="3">
    <citation type="submission" date="2025-08" db="UniProtKB">
        <authorList>
            <consortium name="RefSeq"/>
        </authorList>
    </citation>
    <scope>IDENTIFICATION</scope>
    <source>
        <strain evidence="2">CBS 342.82</strain>
    </source>
</reference>
<evidence type="ECO:0000313" key="2">
    <source>
        <dbReference type="RefSeq" id="XP_033455786.1"/>
    </source>
</evidence>
<reference evidence="2" key="2">
    <citation type="submission" date="2020-04" db="EMBL/GenBank/DDBJ databases">
        <authorList>
            <consortium name="NCBI Genome Project"/>
        </authorList>
    </citation>
    <scope>NUCLEOTIDE SEQUENCE</scope>
    <source>
        <strain evidence="2">CBS 342.82</strain>
    </source>
</reference>